<dbReference type="InterPro" id="IPR028245">
    <property type="entry name" value="PIL1/LSP1"/>
</dbReference>
<dbReference type="RefSeq" id="XP_036634761.1">
    <property type="nucleotide sequence ID" value="XM_036773288.1"/>
</dbReference>
<name>A0A8H7A2E6_PLEOS</name>
<evidence type="ECO:0000256" key="2">
    <source>
        <dbReference type="SAM" id="MobiDB-lite"/>
    </source>
</evidence>
<feature type="coiled-coil region" evidence="1">
    <location>
        <begin position="185"/>
        <end position="219"/>
    </location>
</feature>
<accession>A0A8H7A2E6</accession>
<sequence>MPVPGFLASIADKAQSAINASPLAGHLPNVGGHGRPVSPDGSTQPSANEAAAQGGHRSHAFESLQYQLRSFQQQYSSSTTPAQRIITSAKGVAIDFDSAARDAKNYSKELYTWGQNEDEDLKDVSDRLAYLNFVQGALASSLALKLDSARIPFKALRDAEASLAPRRNLRAGLHAQLAKLEHDQVKGGEKKILEIKDQIRKAEADDASQEKEIELLKRKALREGETLKWEAIREYAEKLVLLSQAANPIVGALPSIPPTPSHPYTGAQATGAARASLQRALDNYKTGHINLLPQPGADLSRSDTRSFGETHASELSSISNSSVSLPGLPVTPPPGSHPPFAQQQQQQAQPPPPVQPIDIHPTSPPINPMTLNQSPVTIPPTSASPTTNTLRTPIVSPDPLQPIAPQLPTVAETGVPVAAGAGGPGPQSGSLHDLKSASPTAGAPVNPFGSGATTTIAPNTAIGGPPSGAVKFESAEEEKRRLQREDRDKLLVSGGSGVTGVPAQTGEAPPPAAEAGGPAPAKYETAEEEKKRLERERREQVLREGGSTNPPKDHKPSDDELPPYQDY</sequence>
<gene>
    <name evidence="3" type="ORF">PC9H_003695</name>
</gene>
<reference evidence="3" key="1">
    <citation type="submission" date="2019-07" db="EMBL/GenBank/DDBJ databases">
        <authorList>
            <person name="Palmer J.M."/>
        </authorList>
    </citation>
    <scope>NUCLEOTIDE SEQUENCE</scope>
    <source>
        <strain evidence="3">PC9</strain>
    </source>
</reference>
<feature type="region of interest" description="Disordered" evidence="2">
    <location>
        <begin position="22"/>
        <end position="56"/>
    </location>
</feature>
<proteinExistence type="predicted"/>
<dbReference type="VEuPathDB" id="FungiDB:PC9H_003695"/>
<dbReference type="GO" id="GO:0036286">
    <property type="term" value="C:eisosome filament"/>
    <property type="evidence" value="ECO:0007669"/>
    <property type="project" value="TreeGrafter"/>
</dbReference>
<feature type="compositionally biased region" description="Basic and acidic residues" evidence="2">
    <location>
        <begin position="473"/>
        <end position="490"/>
    </location>
</feature>
<feature type="compositionally biased region" description="Basic and acidic residues" evidence="2">
    <location>
        <begin position="524"/>
        <end position="542"/>
    </location>
</feature>
<dbReference type="GO" id="GO:0070941">
    <property type="term" value="P:eisosome assembly"/>
    <property type="evidence" value="ECO:0007669"/>
    <property type="project" value="TreeGrafter"/>
</dbReference>
<evidence type="ECO:0000313" key="3">
    <source>
        <dbReference type="EMBL" id="KAF7436862.1"/>
    </source>
</evidence>
<feature type="region of interest" description="Disordered" evidence="2">
    <location>
        <begin position="288"/>
        <end position="567"/>
    </location>
</feature>
<dbReference type="GO" id="GO:0005886">
    <property type="term" value="C:plasma membrane"/>
    <property type="evidence" value="ECO:0007669"/>
    <property type="project" value="TreeGrafter"/>
</dbReference>
<comment type="caution">
    <text evidence="3">The sequence shown here is derived from an EMBL/GenBank/DDBJ whole genome shotgun (WGS) entry which is preliminary data.</text>
</comment>
<keyword evidence="4" id="KW-1185">Reference proteome</keyword>
<dbReference type="GO" id="GO:0008289">
    <property type="term" value="F:lipid binding"/>
    <property type="evidence" value="ECO:0007669"/>
    <property type="project" value="TreeGrafter"/>
</dbReference>
<dbReference type="PANTHER" id="PTHR31962">
    <property type="entry name" value="SPHINGOLIPID LONG CHAIN BASE-RESPONSIVE PROTEIN PIL1"/>
    <property type="match status" value="1"/>
</dbReference>
<feature type="compositionally biased region" description="Low complexity" evidence="2">
    <location>
        <begin position="408"/>
        <end position="419"/>
    </location>
</feature>
<organism evidence="3 4">
    <name type="scientific">Pleurotus ostreatus</name>
    <name type="common">Oyster mushroom</name>
    <name type="synonym">White-rot fungus</name>
    <dbReference type="NCBI Taxonomy" id="5322"/>
    <lineage>
        <taxon>Eukaryota</taxon>
        <taxon>Fungi</taxon>
        <taxon>Dikarya</taxon>
        <taxon>Basidiomycota</taxon>
        <taxon>Agaricomycotina</taxon>
        <taxon>Agaricomycetes</taxon>
        <taxon>Agaricomycetidae</taxon>
        <taxon>Agaricales</taxon>
        <taxon>Pleurotineae</taxon>
        <taxon>Pleurotaceae</taxon>
        <taxon>Pleurotus</taxon>
    </lineage>
</organism>
<dbReference type="GO" id="GO:0006897">
    <property type="term" value="P:endocytosis"/>
    <property type="evidence" value="ECO:0007669"/>
    <property type="project" value="TreeGrafter"/>
</dbReference>
<protein>
    <recommendedName>
        <fullName evidence="5">Eisosome component PIL1-domain-containing protein</fullName>
    </recommendedName>
</protein>
<feature type="compositionally biased region" description="Polar residues" evidence="2">
    <location>
        <begin position="369"/>
        <end position="391"/>
    </location>
</feature>
<keyword evidence="1" id="KW-0175">Coiled coil</keyword>
<evidence type="ECO:0000313" key="4">
    <source>
        <dbReference type="Proteomes" id="UP000623687"/>
    </source>
</evidence>
<dbReference type="Gene3D" id="1.20.1270.60">
    <property type="entry name" value="Arfaptin homology (AH) domain/BAR domain"/>
    <property type="match status" value="1"/>
</dbReference>
<dbReference type="InterPro" id="IPR027267">
    <property type="entry name" value="AH/BAR_dom_sf"/>
</dbReference>
<dbReference type="GeneID" id="59373513"/>
<dbReference type="Proteomes" id="UP000623687">
    <property type="component" value="Unassembled WGS sequence"/>
</dbReference>
<dbReference type="AlphaFoldDB" id="A0A8H7A2E6"/>
<dbReference type="PANTHER" id="PTHR31962:SF1">
    <property type="entry name" value="SPHINGOLIPID LONG CHAIN BASE-RESPONSIVE PROTEIN PIL1"/>
    <property type="match status" value="1"/>
</dbReference>
<feature type="compositionally biased region" description="Low complexity" evidence="2">
    <location>
        <begin position="338"/>
        <end position="348"/>
    </location>
</feature>
<feature type="compositionally biased region" description="Basic and acidic residues" evidence="2">
    <location>
        <begin position="300"/>
        <end position="312"/>
    </location>
</feature>
<dbReference type="Pfam" id="PF13805">
    <property type="entry name" value="Pil1"/>
    <property type="match status" value="1"/>
</dbReference>
<dbReference type="EMBL" id="JACETU010000002">
    <property type="protein sequence ID" value="KAF7436862.1"/>
    <property type="molecule type" value="Genomic_DNA"/>
</dbReference>
<evidence type="ECO:0000256" key="1">
    <source>
        <dbReference type="SAM" id="Coils"/>
    </source>
</evidence>
<feature type="compositionally biased region" description="Low complexity" evidence="2">
    <location>
        <begin position="313"/>
        <end position="324"/>
    </location>
</feature>
<dbReference type="OrthoDB" id="5599269at2759"/>
<evidence type="ECO:0008006" key="5">
    <source>
        <dbReference type="Google" id="ProtNLM"/>
    </source>
</evidence>